<name>A0A2B4SDH2_STYPI</name>
<dbReference type="AlphaFoldDB" id="A0A2B4SDH2"/>
<dbReference type="GO" id="GO:0006508">
    <property type="term" value="P:proteolysis"/>
    <property type="evidence" value="ECO:0007669"/>
    <property type="project" value="InterPro"/>
</dbReference>
<comment type="similarity">
    <text evidence="2">Belongs to the peptidase M28 family. M28B subfamily.</text>
</comment>
<comment type="cofactor">
    <cofactor evidence="1">
        <name>Zn(2+)</name>
        <dbReference type="ChEBI" id="CHEBI:29105"/>
    </cofactor>
</comment>
<dbReference type="Pfam" id="PF04389">
    <property type="entry name" value="Peptidase_M28"/>
    <property type="match status" value="1"/>
</dbReference>
<evidence type="ECO:0000259" key="4">
    <source>
        <dbReference type="Pfam" id="PF04389"/>
    </source>
</evidence>
<feature type="transmembrane region" description="Helical" evidence="3">
    <location>
        <begin position="372"/>
        <end position="395"/>
    </location>
</feature>
<dbReference type="PANTHER" id="PTHR12147">
    <property type="entry name" value="METALLOPEPTIDASE M28 FAMILY MEMBER"/>
    <property type="match status" value="1"/>
</dbReference>
<keyword evidence="6" id="KW-1185">Reference proteome</keyword>
<accession>A0A2B4SDH2</accession>
<evidence type="ECO:0000256" key="3">
    <source>
        <dbReference type="SAM" id="Phobius"/>
    </source>
</evidence>
<dbReference type="InterPro" id="IPR045175">
    <property type="entry name" value="M28_fam"/>
</dbReference>
<dbReference type="GO" id="GO:0008235">
    <property type="term" value="F:metalloexopeptidase activity"/>
    <property type="evidence" value="ECO:0007669"/>
    <property type="project" value="InterPro"/>
</dbReference>
<dbReference type="Gene3D" id="3.40.630.10">
    <property type="entry name" value="Zn peptidases"/>
    <property type="match status" value="1"/>
</dbReference>
<dbReference type="EMBL" id="LSMT01000125">
    <property type="protein sequence ID" value="PFX26485.1"/>
    <property type="molecule type" value="Genomic_DNA"/>
</dbReference>
<protein>
    <submittedName>
        <fullName evidence="5">Uncharacterized protein YfbL</fullName>
    </submittedName>
</protein>
<evidence type="ECO:0000313" key="5">
    <source>
        <dbReference type="EMBL" id="PFX26485.1"/>
    </source>
</evidence>
<comment type="caution">
    <text evidence="5">The sequence shown here is derived from an EMBL/GenBank/DDBJ whole genome shotgun (WGS) entry which is preliminary data.</text>
</comment>
<feature type="domain" description="Peptidase M28" evidence="4">
    <location>
        <begin position="55"/>
        <end position="139"/>
    </location>
</feature>
<sequence length="419" mass="47090">MDFLKHFNHNRHHVTNPVGKKKAQEFISQTFQDLGLVTWFEKFKPDYPKYATGENIVGMLPGKLAGSPDDRLFLIGAHYDTMRTTSHGTDDNGSGVVAMLQVAKQLAKDFSNCTRSFSVVFVAFDFEEWELYCSNQTVTPRCACGSIDCGSRAFVANFTRFYNGSLKSNGKFQGAIIMDTMFNYNTTSNSQRLPPGVDKLAPEIYHQIKEDEFRGYFLSMVGRGVDDAALLNSFWYHYSQVKSALGNKTTIYQVNLPFHGPPSPQDEYWYGDFLRSDHVSFWSYNPSMSAIFLSDTADQRGYMTSCYHQNCDSLSHVTPEMLQFLQKTTDTILAMANDVTKLSCDGSWSQTTTTTTTTTTTSTSYGMKGWEIALLALGMILLGALIAGAAFAFYLRRIRKEDPFVSQDHLQTGFNTKVI</sequence>
<keyword evidence="3" id="KW-0472">Membrane</keyword>
<dbReference type="Proteomes" id="UP000225706">
    <property type="component" value="Unassembled WGS sequence"/>
</dbReference>
<keyword evidence="3" id="KW-1133">Transmembrane helix</keyword>
<organism evidence="5 6">
    <name type="scientific">Stylophora pistillata</name>
    <name type="common">Smooth cauliflower coral</name>
    <dbReference type="NCBI Taxonomy" id="50429"/>
    <lineage>
        <taxon>Eukaryota</taxon>
        <taxon>Metazoa</taxon>
        <taxon>Cnidaria</taxon>
        <taxon>Anthozoa</taxon>
        <taxon>Hexacorallia</taxon>
        <taxon>Scleractinia</taxon>
        <taxon>Astrocoeniina</taxon>
        <taxon>Pocilloporidae</taxon>
        <taxon>Stylophora</taxon>
    </lineage>
</organism>
<reference evidence="6" key="1">
    <citation type="journal article" date="2017" name="bioRxiv">
        <title>Comparative analysis of the genomes of Stylophora pistillata and Acropora digitifera provides evidence for extensive differences between species of corals.</title>
        <authorList>
            <person name="Voolstra C.R."/>
            <person name="Li Y."/>
            <person name="Liew Y.J."/>
            <person name="Baumgarten S."/>
            <person name="Zoccola D."/>
            <person name="Flot J.-F."/>
            <person name="Tambutte S."/>
            <person name="Allemand D."/>
            <person name="Aranda M."/>
        </authorList>
    </citation>
    <scope>NUCLEOTIDE SEQUENCE [LARGE SCALE GENOMIC DNA]</scope>
</reference>
<dbReference type="PANTHER" id="PTHR12147:SF26">
    <property type="entry name" value="PEPTIDASE M28 DOMAIN-CONTAINING PROTEIN"/>
    <property type="match status" value="1"/>
</dbReference>
<dbReference type="SUPFAM" id="SSF53187">
    <property type="entry name" value="Zn-dependent exopeptidases"/>
    <property type="match status" value="1"/>
</dbReference>
<keyword evidence="3" id="KW-0812">Transmembrane</keyword>
<proteinExistence type="inferred from homology"/>
<evidence type="ECO:0000256" key="1">
    <source>
        <dbReference type="ARBA" id="ARBA00001947"/>
    </source>
</evidence>
<dbReference type="InterPro" id="IPR007484">
    <property type="entry name" value="Peptidase_M28"/>
</dbReference>
<dbReference type="OrthoDB" id="2214at2759"/>
<evidence type="ECO:0000313" key="6">
    <source>
        <dbReference type="Proteomes" id="UP000225706"/>
    </source>
</evidence>
<evidence type="ECO:0000256" key="2">
    <source>
        <dbReference type="ARBA" id="ARBA00005634"/>
    </source>
</evidence>
<gene>
    <name evidence="5" type="primary">yfbL</name>
    <name evidence="5" type="ORF">AWC38_SpisGene8854</name>
</gene>